<dbReference type="Pfam" id="PF17415">
    <property type="entry name" value="NigD_C"/>
    <property type="match status" value="1"/>
</dbReference>
<evidence type="ECO:0000313" key="3">
    <source>
        <dbReference type="Proteomes" id="UP000262954"/>
    </source>
</evidence>
<name>A0A354M1B8_9BACT</name>
<feature type="domain" description="NigD-like C-terminal" evidence="1">
    <location>
        <begin position="105"/>
        <end position="215"/>
    </location>
</feature>
<dbReference type="Proteomes" id="UP000262954">
    <property type="component" value="Unassembled WGS sequence"/>
</dbReference>
<evidence type="ECO:0000259" key="1">
    <source>
        <dbReference type="Pfam" id="PF17415"/>
    </source>
</evidence>
<gene>
    <name evidence="2" type="ORF">DDY73_04825</name>
</gene>
<dbReference type="AlphaFoldDB" id="A0A354M1B8"/>
<protein>
    <recommendedName>
        <fullName evidence="1">NigD-like C-terminal domain-containing protein</fullName>
    </recommendedName>
</protein>
<reference evidence="2 3" key="1">
    <citation type="journal article" date="2018" name="Nat. Biotechnol.">
        <title>A standardized bacterial taxonomy based on genome phylogeny substantially revises the tree of life.</title>
        <authorList>
            <person name="Parks D.H."/>
            <person name="Chuvochina M."/>
            <person name="Waite D.W."/>
            <person name="Rinke C."/>
            <person name="Skarshewski A."/>
            <person name="Chaumeil P.A."/>
            <person name="Hugenholtz P."/>
        </authorList>
    </citation>
    <scope>NUCLEOTIDE SEQUENCE [LARGE SCALE GENOMIC DNA]</scope>
    <source>
        <strain evidence="2">UBA11482</strain>
    </source>
</reference>
<accession>A0A354M1B8</accession>
<comment type="caution">
    <text evidence="2">The sequence shown here is derived from an EMBL/GenBank/DDBJ whole genome shotgun (WGS) entry which is preliminary data.</text>
</comment>
<dbReference type="PROSITE" id="PS51257">
    <property type="entry name" value="PROKAR_LIPOPROTEIN"/>
    <property type="match status" value="1"/>
</dbReference>
<evidence type="ECO:0000313" key="2">
    <source>
        <dbReference type="EMBL" id="HBJ08307.1"/>
    </source>
</evidence>
<organism evidence="2 3">
    <name type="scientific">Coprobacter fastidiosus</name>
    <dbReference type="NCBI Taxonomy" id="1099853"/>
    <lineage>
        <taxon>Bacteria</taxon>
        <taxon>Pseudomonadati</taxon>
        <taxon>Bacteroidota</taxon>
        <taxon>Bacteroidia</taxon>
        <taxon>Bacteroidales</taxon>
        <taxon>Barnesiellaceae</taxon>
        <taxon>Coprobacter</taxon>
    </lineage>
</organism>
<dbReference type="InterPro" id="IPR038143">
    <property type="entry name" value="NigD-like_C_dom_sf"/>
</dbReference>
<dbReference type="Gene3D" id="2.40.50.500">
    <property type="entry name" value="NigD-like N-terminal OB domain"/>
    <property type="match status" value="1"/>
</dbReference>
<dbReference type="EMBL" id="DNWC01000062">
    <property type="protein sequence ID" value="HBJ08307.1"/>
    <property type="molecule type" value="Genomic_DNA"/>
</dbReference>
<dbReference type="Gene3D" id="2.60.40.2370">
    <property type="entry name" value="NigD-like, C-terminal beta sandwich domain"/>
    <property type="match status" value="1"/>
</dbReference>
<dbReference type="RefSeq" id="WP_009318478.1">
    <property type="nucleotide sequence ID" value="NZ_CABKQP010000003.1"/>
</dbReference>
<dbReference type="InterPro" id="IPR035376">
    <property type="entry name" value="NigD_C"/>
</dbReference>
<sequence length="221" mass="25394">MKRSFQFILFLIIVILSACNDDVRYDYGNFRMDFVTVLSPEEGIRFLRDDGIILLSETANDADNKYLVTGKRILLRYIPGEQISQTELSAKIQSITFIPEGDITFVSQKEQTESFGNDPLYIISLWPGGGYLNLRYKIEQNNDKHQFALLYIQENQISPDTIFLELRHKADNDNPGYLSKGYAAFSLQKIQDKIPEAKAIKVNANVSNLKKQYFIFNTQTL</sequence>
<dbReference type="InterPro" id="IPR038179">
    <property type="entry name" value="NigD-like_N_sf"/>
</dbReference>
<proteinExistence type="predicted"/>